<dbReference type="Gene3D" id="2.30.40.10">
    <property type="entry name" value="Urease, subunit C, domain 1"/>
    <property type="match status" value="1"/>
</dbReference>
<dbReference type="GO" id="GO:0046098">
    <property type="term" value="P:guanine metabolic process"/>
    <property type="evidence" value="ECO:0007669"/>
    <property type="project" value="TreeGrafter"/>
</dbReference>
<sequence length="429" mass="45442">MTIYRGQILDTPKSPFTGGALRVESDGGVVVRDGRIDGFGPFGQVRSAHPDDEVVTLDSGVLIPGLVDTHVHYPQVRVIGGLGMPLLDWLEHCALPEEARLVDPSYAEGVAHDFVRSLTQAGTTSALVFGSHYPAAVDALFTEAERVGPRITAGLVLSDRILRDDLLTTPEQADRDSRALARRWHGKGRMRYAVTPRFSLSCTDEMLAACGRILADLDTVLFTSHINENVAEIAQVTGLFESDYLGSYARHGLVGPRSVFAHNVHVSDSELAGLGGAGAGVAHCPTSNAALGSGLFPLRRHLAHDVRVALGTDVGAGTGFALFKEGLQAYFAQQLLGPDGVPLTSAHLLHLATTAGADLLGLPDVGDFTVGKRFDAVWVRPADGTSLDIALRNAADADDALAKVFALGSTADVHQVWIDGDPIDLQRAG</sequence>
<dbReference type="Proteomes" id="UP000557772">
    <property type="component" value="Unassembled WGS sequence"/>
</dbReference>
<dbReference type="InterPro" id="IPR051607">
    <property type="entry name" value="Metallo-dep_hydrolases"/>
</dbReference>
<dbReference type="AlphaFoldDB" id="A0A849AKQ2"/>
<evidence type="ECO:0000313" key="6">
    <source>
        <dbReference type="EMBL" id="NNG39858.1"/>
    </source>
</evidence>
<comment type="caution">
    <text evidence="6">The sequence shown here is derived from an EMBL/GenBank/DDBJ whole genome shotgun (WGS) entry which is preliminary data.</text>
</comment>
<dbReference type="RefSeq" id="WP_171154999.1">
    <property type="nucleotide sequence ID" value="NZ_JABENB010000001.1"/>
</dbReference>
<comment type="cofactor">
    <cofactor evidence="1">
        <name>Zn(2+)</name>
        <dbReference type="ChEBI" id="CHEBI:29105"/>
    </cofactor>
</comment>
<dbReference type="PANTHER" id="PTHR11271">
    <property type="entry name" value="GUANINE DEAMINASE"/>
    <property type="match status" value="1"/>
</dbReference>
<dbReference type="SUPFAM" id="SSF51338">
    <property type="entry name" value="Composite domain of metallo-dependent hydrolases"/>
    <property type="match status" value="1"/>
</dbReference>
<name>A0A849AKQ2_9MICO</name>
<evidence type="ECO:0000256" key="3">
    <source>
        <dbReference type="ARBA" id="ARBA00022801"/>
    </source>
</evidence>
<protein>
    <submittedName>
        <fullName evidence="6">Guanine deaminase</fullName>
        <ecNumber evidence="6">3.5.4.3</ecNumber>
    </submittedName>
</protein>
<feature type="domain" description="Amidohydrolase-related" evidence="5">
    <location>
        <begin position="61"/>
        <end position="421"/>
    </location>
</feature>
<evidence type="ECO:0000259" key="5">
    <source>
        <dbReference type="Pfam" id="PF01979"/>
    </source>
</evidence>
<organism evidence="6 7">
    <name type="scientific">Flexivirga aerilata</name>
    <dbReference type="NCBI Taxonomy" id="1656889"/>
    <lineage>
        <taxon>Bacteria</taxon>
        <taxon>Bacillati</taxon>
        <taxon>Actinomycetota</taxon>
        <taxon>Actinomycetes</taxon>
        <taxon>Micrococcales</taxon>
        <taxon>Dermacoccaceae</taxon>
        <taxon>Flexivirga</taxon>
    </lineage>
</organism>
<dbReference type="EMBL" id="JABENB010000001">
    <property type="protein sequence ID" value="NNG39858.1"/>
    <property type="molecule type" value="Genomic_DNA"/>
</dbReference>
<evidence type="ECO:0000256" key="1">
    <source>
        <dbReference type="ARBA" id="ARBA00001947"/>
    </source>
</evidence>
<keyword evidence="3 6" id="KW-0378">Hydrolase</keyword>
<keyword evidence="4" id="KW-0862">Zinc</keyword>
<dbReference type="InterPro" id="IPR006680">
    <property type="entry name" value="Amidohydro-rel"/>
</dbReference>
<evidence type="ECO:0000256" key="2">
    <source>
        <dbReference type="ARBA" id="ARBA00022723"/>
    </source>
</evidence>
<dbReference type="GO" id="GO:0008892">
    <property type="term" value="F:guanine deaminase activity"/>
    <property type="evidence" value="ECO:0007669"/>
    <property type="project" value="UniProtKB-EC"/>
</dbReference>
<evidence type="ECO:0000313" key="7">
    <source>
        <dbReference type="Proteomes" id="UP000557772"/>
    </source>
</evidence>
<proteinExistence type="predicted"/>
<dbReference type="EC" id="3.5.4.3" evidence="6"/>
<dbReference type="SUPFAM" id="SSF51556">
    <property type="entry name" value="Metallo-dependent hydrolases"/>
    <property type="match status" value="1"/>
</dbReference>
<keyword evidence="7" id="KW-1185">Reference proteome</keyword>
<dbReference type="InterPro" id="IPR011059">
    <property type="entry name" value="Metal-dep_hydrolase_composite"/>
</dbReference>
<keyword evidence="2" id="KW-0479">Metal-binding</keyword>
<dbReference type="InterPro" id="IPR032466">
    <property type="entry name" value="Metal_Hydrolase"/>
</dbReference>
<dbReference type="GO" id="GO:0008270">
    <property type="term" value="F:zinc ion binding"/>
    <property type="evidence" value="ECO:0007669"/>
    <property type="project" value="TreeGrafter"/>
</dbReference>
<dbReference type="Pfam" id="PF01979">
    <property type="entry name" value="Amidohydro_1"/>
    <property type="match status" value="1"/>
</dbReference>
<gene>
    <name evidence="6" type="ORF">HJ588_11300</name>
</gene>
<evidence type="ECO:0000256" key="4">
    <source>
        <dbReference type="ARBA" id="ARBA00022833"/>
    </source>
</evidence>
<reference evidence="6 7" key="1">
    <citation type="submission" date="2020-05" db="EMBL/GenBank/DDBJ databases">
        <title>Flexivirga sp. ID2601S isolated from air conditioner.</title>
        <authorList>
            <person name="Kim D.H."/>
        </authorList>
    </citation>
    <scope>NUCLEOTIDE SEQUENCE [LARGE SCALE GENOMIC DNA]</scope>
    <source>
        <strain evidence="6 7">ID2601S</strain>
    </source>
</reference>
<accession>A0A849AKQ2</accession>
<dbReference type="NCBIfam" id="NF006679">
    <property type="entry name" value="PRK09228.1"/>
    <property type="match status" value="1"/>
</dbReference>
<dbReference type="GO" id="GO:0005829">
    <property type="term" value="C:cytosol"/>
    <property type="evidence" value="ECO:0007669"/>
    <property type="project" value="TreeGrafter"/>
</dbReference>
<dbReference type="Gene3D" id="3.20.20.140">
    <property type="entry name" value="Metal-dependent hydrolases"/>
    <property type="match status" value="1"/>
</dbReference>
<dbReference type="PANTHER" id="PTHR11271:SF6">
    <property type="entry name" value="GUANINE DEAMINASE"/>
    <property type="match status" value="1"/>
</dbReference>